<dbReference type="AlphaFoldDB" id="A0A512PC53"/>
<evidence type="ECO:0000313" key="3">
    <source>
        <dbReference type="Proteomes" id="UP000321798"/>
    </source>
</evidence>
<name>A0A512PC53_9CELL</name>
<feature type="transmembrane region" description="Helical" evidence="1">
    <location>
        <begin position="12"/>
        <end position="31"/>
    </location>
</feature>
<accession>A0A512PC53</accession>
<dbReference type="EMBL" id="BKAL01000004">
    <property type="protein sequence ID" value="GEP68790.1"/>
    <property type="molecule type" value="Genomic_DNA"/>
</dbReference>
<keyword evidence="1" id="KW-1133">Transmembrane helix</keyword>
<gene>
    <name evidence="2" type="ORF">CSO01_15050</name>
</gene>
<feature type="transmembrane region" description="Helical" evidence="1">
    <location>
        <begin position="68"/>
        <end position="86"/>
    </location>
</feature>
<dbReference type="InterPro" id="IPR025576">
    <property type="entry name" value="YwiC"/>
</dbReference>
<comment type="caution">
    <text evidence="2">The sequence shown here is derived from an EMBL/GenBank/DDBJ whole genome shotgun (WGS) entry which is preliminary data.</text>
</comment>
<dbReference type="OrthoDB" id="2380563at2"/>
<evidence type="ECO:0000313" key="2">
    <source>
        <dbReference type="EMBL" id="GEP68790.1"/>
    </source>
</evidence>
<dbReference type="Proteomes" id="UP000321798">
    <property type="component" value="Unassembled WGS sequence"/>
</dbReference>
<sequence>MGRRAGWVPNQHGAWAMLAVPVLVGALVSGVTWRHGLLLVTWLVAYLAFFAAGLWLRSGRKVRYLPPVRAYAVAAALLGAVLLLTAPGLLRWAPVYAVLLATSLASSVRRTDRGWLNDTVTVLAATLMTVVAAGLGTRADPTATALLGVGTGADRLVPPGAADPDVWLAAGLLTAYFLGTVPYVKTLIRERGRRSVLAVSIGFHAVLAVAALGWCVTSGADPEVVAVAVVAVGLLARAVLVPRRRPWPSAKAIGLGEVAATVVVSVTTLAVTL</sequence>
<feature type="transmembrane region" description="Helical" evidence="1">
    <location>
        <begin position="196"/>
        <end position="216"/>
    </location>
</feature>
<reference evidence="2 3" key="1">
    <citation type="submission" date="2019-07" db="EMBL/GenBank/DDBJ databases">
        <title>Whole genome shotgun sequence of Cellulomonas soli NBRC 109434.</title>
        <authorList>
            <person name="Hosoyama A."/>
            <person name="Uohara A."/>
            <person name="Ohji S."/>
            <person name="Ichikawa N."/>
        </authorList>
    </citation>
    <scope>NUCLEOTIDE SEQUENCE [LARGE SCALE GENOMIC DNA]</scope>
    <source>
        <strain evidence="2 3">NBRC 109434</strain>
    </source>
</reference>
<organism evidence="2 3">
    <name type="scientific">Cellulomonas soli</name>
    <dbReference type="NCBI Taxonomy" id="931535"/>
    <lineage>
        <taxon>Bacteria</taxon>
        <taxon>Bacillati</taxon>
        <taxon>Actinomycetota</taxon>
        <taxon>Actinomycetes</taxon>
        <taxon>Micrococcales</taxon>
        <taxon>Cellulomonadaceae</taxon>
        <taxon>Cellulomonas</taxon>
    </lineage>
</organism>
<proteinExistence type="predicted"/>
<feature type="transmembrane region" description="Helical" evidence="1">
    <location>
        <begin position="166"/>
        <end position="184"/>
    </location>
</feature>
<evidence type="ECO:0000256" key="1">
    <source>
        <dbReference type="SAM" id="Phobius"/>
    </source>
</evidence>
<feature type="transmembrane region" description="Helical" evidence="1">
    <location>
        <begin position="120"/>
        <end position="139"/>
    </location>
</feature>
<evidence type="ECO:0008006" key="4">
    <source>
        <dbReference type="Google" id="ProtNLM"/>
    </source>
</evidence>
<feature type="transmembrane region" description="Helical" evidence="1">
    <location>
        <begin position="252"/>
        <end position="271"/>
    </location>
</feature>
<feature type="transmembrane region" description="Helical" evidence="1">
    <location>
        <begin position="222"/>
        <end position="240"/>
    </location>
</feature>
<keyword evidence="3" id="KW-1185">Reference proteome</keyword>
<keyword evidence="1" id="KW-0472">Membrane</keyword>
<dbReference type="RefSeq" id="WP_146952561.1">
    <property type="nucleotide sequence ID" value="NZ_JACBZJ010000001.1"/>
</dbReference>
<dbReference type="Pfam" id="PF14256">
    <property type="entry name" value="YwiC"/>
    <property type="match status" value="1"/>
</dbReference>
<protein>
    <recommendedName>
        <fullName evidence="4">YwiC-like protein</fullName>
    </recommendedName>
</protein>
<feature type="transmembrane region" description="Helical" evidence="1">
    <location>
        <begin position="37"/>
        <end position="56"/>
    </location>
</feature>
<keyword evidence="1" id="KW-0812">Transmembrane</keyword>